<keyword evidence="1" id="KW-0805">Transcription regulation</keyword>
<dbReference type="CDD" id="cd00090">
    <property type="entry name" value="HTH_ARSR"/>
    <property type="match status" value="1"/>
</dbReference>
<dbReference type="PANTHER" id="PTHR33154:SF33">
    <property type="entry name" value="TRANSCRIPTIONAL REPRESSOR SDPR"/>
    <property type="match status" value="1"/>
</dbReference>
<dbReference type="GO" id="GO:0003677">
    <property type="term" value="F:DNA binding"/>
    <property type="evidence" value="ECO:0007669"/>
    <property type="project" value="UniProtKB-KW"/>
</dbReference>
<dbReference type="InterPro" id="IPR036390">
    <property type="entry name" value="WH_DNA-bd_sf"/>
</dbReference>
<dbReference type="RefSeq" id="WP_113896682.1">
    <property type="nucleotide sequence ID" value="NZ_CP029615.1"/>
</dbReference>
<comment type="caution">
    <text evidence="4">The sequence shown here is derived from an EMBL/GenBank/DDBJ whole genome shotgun (WGS) entry which is preliminary data.</text>
</comment>
<name>A0A347T7F1_LIMRT</name>
<dbReference type="Proteomes" id="UP000430985">
    <property type="component" value="Unassembled WGS sequence"/>
</dbReference>
<dbReference type="PROSITE" id="PS50987">
    <property type="entry name" value="HTH_ARSR_2"/>
    <property type="match status" value="1"/>
</dbReference>
<dbReference type="EMBL" id="WJNE01000028">
    <property type="protein sequence ID" value="MRG69832.1"/>
    <property type="molecule type" value="Genomic_DNA"/>
</dbReference>
<evidence type="ECO:0000256" key="2">
    <source>
        <dbReference type="ARBA" id="ARBA00023125"/>
    </source>
</evidence>
<dbReference type="InterPro" id="IPR036388">
    <property type="entry name" value="WH-like_DNA-bd_sf"/>
</dbReference>
<protein>
    <submittedName>
        <fullName evidence="4">Helix-turn-helix domain-containing protein</fullName>
    </submittedName>
</protein>
<dbReference type="SMART" id="SM00418">
    <property type="entry name" value="HTH_ARSR"/>
    <property type="match status" value="1"/>
</dbReference>
<evidence type="ECO:0000313" key="4">
    <source>
        <dbReference type="EMBL" id="MRG69832.1"/>
    </source>
</evidence>
<dbReference type="GO" id="GO:0003700">
    <property type="term" value="F:DNA-binding transcription factor activity"/>
    <property type="evidence" value="ECO:0007669"/>
    <property type="project" value="InterPro"/>
</dbReference>
<evidence type="ECO:0000256" key="1">
    <source>
        <dbReference type="ARBA" id="ARBA00023015"/>
    </source>
</evidence>
<dbReference type="Pfam" id="PF01022">
    <property type="entry name" value="HTH_5"/>
    <property type="match status" value="1"/>
</dbReference>
<dbReference type="AlphaFoldDB" id="A0A347T7F1"/>
<dbReference type="SUPFAM" id="SSF46785">
    <property type="entry name" value="Winged helix' DNA-binding domain"/>
    <property type="match status" value="1"/>
</dbReference>
<dbReference type="PANTHER" id="PTHR33154">
    <property type="entry name" value="TRANSCRIPTIONAL REGULATOR, ARSR FAMILY"/>
    <property type="match status" value="1"/>
</dbReference>
<evidence type="ECO:0000313" key="5">
    <source>
        <dbReference type="Proteomes" id="UP000430985"/>
    </source>
</evidence>
<dbReference type="InterPro" id="IPR001845">
    <property type="entry name" value="HTH_ArsR_DNA-bd_dom"/>
</dbReference>
<evidence type="ECO:0000256" key="3">
    <source>
        <dbReference type="ARBA" id="ARBA00023163"/>
    </source>
</evidence>
<reference evidence="4 5" key="1">
    <citation type="submission" date="2019-11" db="EMBL/GenBank/DDBJ databases">
        <title>Draft genome sequence of 12 host-associated Lactobacillus reuteri rodent strains.</title>
        <authorList>
            <person name="Zhang S."/>
            <person name="Ozcam M."/>
            <person name="Van Pijkeren J.P."/>
        </authorList>
    </citation>
    <scope>NUCLEOTIDE SEQUENCE [LARGE SCALE GENOMIC DNA]</scope>
    <source>
        <strain evidence="4 5">Rat19</strain>
    </source>
</reference>
<keyword evidence="2" id="KW-0238">DNA-binding</keyword>
<sequence length="296" mass="33900">METMISVDYLDVYKALASPVRLRLIKLLSKKQLSIMELASKVGLSSTIVSKHLDKLADVHIIEFHRVGHHKVAKLRVDQINIHFPKIIYEKYKIHKTEVPVGQFTNFSVKPSCGLAGSTGYIGKVDNPSYFADPHRMEAGMIWWNDGYIEYQLPNHLQKTDELRMIDIVAELGSEFPFSNNNWPSDITISLNGTELGFWTSPGDFSDVRGKYTPSWVPNNVNQYGLQKTFRITDHGTYLDGQPWSDISLSDLKYDPDRFILRFEVKKTATHKGGCTIYGHNFGNFRESVQMKLFYE</sequence>
<proteinExistence type="predicted"/>
<accession>A0A347T7F1</accession>
<gene>
    <name evidence="4" type="ORF">GIX83_08355</name>
</gene>
<dbReference type="InterPro" id="IPR011991">
    <property type="entry name" value="ArsR-like_HTH"/>
</dbReference>
<keyword evidence="3" id="KW-0804">Transcription</keyword>
<dbReference type="Gene3D" id="1.10.10.10">
    <property type="entry name" value="Winged helix-like DNA-binding domain superfamily/Winged helix DNA-binding domain"/>
    <property type="match status" value="1"/>
</dbReference>
<organism evidence="4 5">
    <name type="scientific">Limosilactobacillus reuteri</name>
    <name type="common">Lactobacillus reuteri</name>
    <dbReference type="NCBI Taxonomy" id="1598"/>
    <lineage>
        <taxon>Bacteria</taxon>
        <taxon>Bacillati</taxon>
        <taxon>Bacillota</taxon>
        <taxon>Bacilli</taxon>
        <taxon>Lactobacillales</taxon>
        <taxon>Lactobacillaceae</taxon>
        <taxon>Limosilactobacillus</taxon>
    </lineage>
</organism>
<dbReference type="InterPro" id="IPR051081">
    <property type="entry name" value="HTH_MetalResp_TranReg"/>
</dbReference>